<gene>
    <name evidence="13" type="ORF">ACFQDM_15050</name>
</gene>
<evidence type="ECO:0000259" key="12">
    <source>
        <dbReference type="Pfam" id="PF07715"/>
    </source>
</evidence>
<keyword evidence="14" id="KW-1185">Reference proteome</keyword>
<comment type="subcellular location">
    <subcellularLocation>
        <location evidence="1 8">Cell outer membrane</location>
        <topology evidence="1 8">Multi-pass membrane protein</topology>
    </subcellularLocation>
</comment>
<evidence type="ECO:0000256" key="9">
    <source>
        <dbReference type="RuleBase" id="RU003357"/>
    </source>
</evidence>
<name>A0ABW1SDQ1_9PROT</name>
<keyword evidence="13" id="KW-0675">Receptor</keyword>
<comment type="caution">
    <text evidence="13">The sequence shown here is derived from an EMBL/GenBank/DDBJ whole genome shotgun (WGS) entry which is preliminary data.</text>
</comment>
<evidence type="ECO:0000256" key="5">
    <source>
        <dbReference type="ARBA" id="ARBA00023077"/>
    </source>
</evidence>
<keyword evidence="5 9" id="KW-0798">TonB box</keyword>
<feature type="domain" description="TonB-dependent receptor-like beta-barrel" evidence="11">
    <location>
        <begin position="434"/>
        <end position="881"/>
    </location>
</feature>
<evidence type="ECO:0000256" key="1">
    <source>
        <dbReference type="ARBA" id="ARBA00004571"/>
    </source>
</evidence>
<feature type="signal peptide" evidence="10">
    <location>
        <begin position="1"/>
        <end position="23"/>
    </location>
</feature>
<evidence type="ECO:0000256" key="3">
    <source>
        <dbReference type="ARBA" id="ARBA00022452"/>
    </source>
</evidence>
<keyword evidence="7 8" id="KW-0998">Cell outer membrane</keyword>
<sequence>MSMRLFAGVSLAAILIGSGAAIAQDADETNVTAPNQDDQKTLDTVVVAGFRTANSAAIADKRDSDRITDGINQDTIGLLPDLSVADIARRIPGVTSVSSTGMATDRSISSAENIVIRGLSPSFNLATFDGAPIATASESERAANLSMFPPSIIGRVEAVKTLTADMNPHGLSGQLNLVTASAFDHDEAFGNFRFSMGDNSTAGKVVDDQGENIRASGLFGTTFGAQDQFGLVVSGSYEKFYSTTRDERPGGESQTYLFYTNDPTDNSRVDNFGESNGLPAPRRNQIFLFENEQERVSAVAKLEWRPSVDTKASVFAGWFKQDEQETRHEHLDIAEESIRPVNQTATTGEWLAGAIETGFSYQPEETTTTAITGRFEHNFNEDHAIDLTGSFSRAKVDVVKNMSKFLPPRSAATAFSYDMSSGRPVLDFNNPDIANDPSIASISYIRERTQDIQQDLTYLDGAWKMNYEASDRGFGFKAGATYLNRDHSFDREYIQGSVYNTAGCAEADIQQCPVVTFDQYIEDNVFPTTDPDVNFYLIDDARLRADWIAQGKPLTTDRTDNSISSDYTIDETIYGLYAQGVYKADRFKVQAGLRYDTTEVDVDLYVRDQRLPSDPDSAQYRPEQRAYEYDFLLPSLIGTFEASDNLLLRAAYTRTIGRPNYEYLKRAESFGVPNDSEGTISISRGNPDLKPLVSDNLDISAEYYFDNGGSLISLAGFHKDVEDLIYVLTTEIPDFEYEGQSYTATVNQPINASSASIYGLELGFRKDFANTLPAPFDGFVFDGNLTWIGSEFTYVNDAGVERDPGGWLNQPELLVNAQLSYEKGPFGAKVAYNYVDEYLSNILADAGDIYDVHAQPRGVLDVQARYQLTDRFTILGEVQNLTEEGMEFNRRFPSGDLLAGNVERGRVIWLGVNFQY</sequence>
<evidence type="ECO:0000256" key="4">
    <source>
        <dbReference type="ARBA" id="ARBA00022692"/>
    </source>
</evidence>
<dbReference type="Pfam" id="PF07715">
    <property type="entry name" value="Plug"/>
    <property type="match status" value="1"/>
</dbReference>
<evidence type="ECO:0000256" key="6">
    <source>
        <dbReference type="ARBA" id="ARBA00023136"/>
    </source>
</evidence>
<keyword evidence="3 8" id="KW-1134">Transmembrane beta strand</keyword>
<feature type="domain" description="TonB-dependent receptor plug" evidence="12">
    <location>
        <begin position="61"/>
        <end position="163"/>
    </location>
</feature>
<dbReference type="Gene3D" id="2.170.130.10">
    <property type="entry name" value="TonB-dependent receptor, plug domain"/>
    <property type="match status" value="1"/>
</dbReference>
<dbReference type="InterPro" id="IPR012910">
    <property type="entry name" value="Plug_dom"/>
</dbReference>
<dbReference type="EMBL" id="JBHSSW010000028">
    <property type="protein sequence ID" value="MFC6199402.1"/>
    <property type="molecule type" value="Genomic_DNA"/>
</dbReference>
<keyword evidence="2 8" id="KW-0813">Transport</keyword>
<comment type="similarity">
    <text evidence="8 9">Belongs to the TonB-dependent receptor family.</text>
</comment>
<keyword evidence="4 8" id="KW-0812">Transmembrane</keyword>
<dbReference type="RefSeq" id="WP_377380424.1">
    <property type="nucleotide sequence ID" value="NZ_JBHSSW010000028.1"/>
</dbReference>
<feature type="chain" id="PRO_5045535793" evidence="10">
    <location>
        <begin position="24"/>
        <end position="916"/>
    </location>
</feature>
<dbReference type="PANTHER" id="PTHR40980">
    <property type="entry name" value="PLUG DOMAIN-CONTAINING PROTEIN"/>
    <property type="match status" value="1"/>
</dbReference>
<dbReference type="Proteomes" id="UP001596303">
    <property type="component" value="Unassembled WGS sequence"/>
</dbReference>
<keyword evidence="6 8" id="KW-0472">Membrane</keyword>
<evidence type="ECO:0000256" key="7">
    <source>
        <dbReference type="ARBA" id="ARBA00023237"/>
    </source>
</evidence>
<dbReference type="InterPro" id="IPR036942">
    <property type="entry name" value="Beta-barrel_TonB_sf"/>
</dbReference>
<reference evidence="14" key="1">
    <citation type="journal article" date="2019" name="Int. J. Syst. Evol. Microbiol.">
        <title>The Global Catalogue of Microorganisms (GCM) 10K type strain sequencing project: providing services to taxonomists for standard genome sequencing and annotation.</title>
        <authorList>
            <consortium name="The Broad Institute Genomics Platform"/>
            <consortium name="The Broad Institute Genome Sequencing Center for Infectious Disease"/>
            <person name="Wu L."/>
            <person name="Ma J."/>
        </authorList>
    </citation>
    <scope>NUCLEOTIDE SEQUENCE [LARGE SCALE GENOMIC DNA]</scope>
    <source>
        <strain evidence="14">CGMCC-1.15741</strain>
    </source>
</reference>
<evidence type="ECO:0000256" key="2">
    <source>
        <dbReference type="ARBA" id="ARBA00022448"/>
    </source>
</evidence>
<dbReference type="InterPro" id="IPR000531">
    <property type="entry name" value="Beta-barrel_TonB"/>
</dbReference>
<dbReference type="Gene3D" id="2.40.170.20">
    <property type="entry name" value="TonB-dependent receptor, beta-barrel domain"/>
    <property type="match status" value="1"/>
</dbReference>
<dbReference type="PANTHER" id="PTHR40980:SF4">
    <property type="entry name" value="TONB-DEPENDENT RECEPTOR-LIKE BETA-BARREL DOMAIN-CONTAINING PROTEIN"/>
    <property type="match status" value="1"/>
</dbReference>
<dbReference type="SUPFAM" id="SSF56935">
    <property type="entry name" value="Porins"/>
    <property type="match status" value="1"/>
</dbReference>
<dbReference type="CDD" id="cd01347">
    <property type="entry name" value="ligand_gated_channel"/>
    <property type="match status" value="1"/>
</dbReference>
<proteinExistence type="inferred from homology"/>
<organism evidence="13 14">
    <name type="scientific">Ponticaulis profundi</name>
    <dbReference type="NCBI Taxonomy" id="2665222"/>
    <lineage>
        <taxon>Bacteria</taxon>
        <taxon>Pseudomonadati</taxon>
        <taxon>Pseudomonadota</taxon>
        <taxon>Alphaproteobacteria</taxon>
        <taxon>Hyphomonadales</taxon>
        <taxon>Hyphomonadaceae</taxon>
        <taxon>Ponticaulis</taxon>
    </lineage>
</organism>
<evidence type="ECO:0000259" key="11">
    <source>
        <dbReference type="Pfam" id="PF00593"/>
    </source>
</evidence>
<dbReference type="InterPro" id="IPR037066">
    <property type="entry name" value="Plug_dom_sf"/>
</dbReference>
<evidence type="ECO:0000313" key="14">
    <source>
        <dbReference type="Proteomes" id="UP001596303"/>
    </source>
</evidence>
<evidence type="ECO:0000256" key="10">
    <source>
        <dbReference type="SAM" id="SignalP"/>
    </source>
</evidence>
<evidence type="ECO:0000313" key="13">
    <source>
        <dbReference type="EMBL" id="MFC6199402.1"/>
    </source>
</evidence>
<dbReference type="Pfam" id="PF00593">
    <property type="entry name" value="TonB_dep_Rec_b-barrel"/>
    <property type="match status" value="1"/>
</dbReference>
<keyword evidence="10" id="KW-0732">Signal</keyword>
<protein>
    <submittedName>
        <fullName evidence="13">TonB-dependent receptor</fullName>
    </submittedName>
</protein>
<dbReference type="InterPro" id="IPR010104">
    <property type="entry name" value="TonB_rcpt_bac"/>
</dbReference>
<dbReference type="PROSITE" id="PS52016">
    <property type="entry name" value="TONB_DEPENDENT_REC_3"/>
    <property type="match status" value="1"/>
</dbReference>
<dbReference type="InterPro" id="IPR039426">
    <property type="entry name" value="TonB-dep_rcpt-like"/>
</dbReference>
<evidence type="ECO:0000256" key="8">
    <source>
        <dbReference type="PROSITE-ProRule" id="PRU01360"/>
    </source>
</evidence>
<accession>A0ABW1SDQ1</accession>
<dbReference type="NCBIfam" id="TIGR01782">
    <property type="entry name" value="TonB-Xanth-Caul"/>
    <property type="match status" value="1"/>
</dbReference>